<dbReference type="Proteomes" id="UP000291189">
    <property type="component" value="Unassembled WGS sequence"/>
</dbReference>
<reference evidence="1 2" key="1">
    <citation type="submission" date="2019-01" db="EMBL/GenBank/DDBJ databases">
        <title>Nocardioides guangzhouensis sp. nov., an actinobacterium isolated from soil.</title>
        <authorList>
            <person name="Fu Y."/>
            <person name="Cai Y."/>
            <person name="Lin Z."/>
            <person name="Chen P."/>
        </authorList>
    </citation>
    <scope>NUCLEOTIDE SEQUENCE [LARGE SCALE GENOMIC DNA]</scope>
    <source>
        <strain evidence="1 2">NBRC 105384</strain>
    </source>
</reference>
<name>A0A4Q5J9D2_9ACTN</name>
<dbReference type="AlphaFoldDB" id="A0A4Q5J9D2"/>
<organism evidence="1 2">
    <name type="scientific">Nocardioides iriomotensis</name>
    <dbReference type="NCBI Taxonomy" id="715784"/>
    <lineage>
        <taxon>Bacteria</taxon>
        <taxon>Bacillati</taxon>
        <taxon>Actinomycetota</taxon>
        <taxon>Actinomycetes</taxon>
        <taxon>Propionibacteriales</taxon>
        <taxon>Nocardioidaceae</taxon>
        <taxon>Nocardioides</taxon>
    </lineage>
</organism>
<dbReference type="RefSeq" id="WP_129985559.1">
    <property type="nucleotide sequence ID" value="NZ_SDPU01000011.1"/>
</dbReference>
<protein>
    <recommendedName>
        <fullName evidence="3">DUF3800 domain-containing protein</fullName>
    </recommendedName>
</protein>
<comment type="caution">
    <text evidence="1">The sequence shown here is derived from an EMBL/GenBank/DDBJ whole genome shotgun (WGS) entry which is preliminary data.</text>
</comment>
<accession>A0A4Q5J9D2</accession>
<evidence type="ECO:0000313" key="2">
    <source>
        <dbReference type="Proteomes" id="UP000291189"/>
    </source>
</evidence>
<evidence type="ECO:0000313" key="1">
    <source>
        <dbReference type="EMBL" id="RYU14345.1"/>
    </source>
</evidence>
<gene>
    <name evidence="1" type="ORF">ETU37_03850</name>
</gene>
<proteinExistence type="predicted"/>
<evidence type="ECO:0008006" key="3">
    <source>
        <dbReference type="Google" id="ProtNLM"/>
    </source>
</evidence>
<sequence>MSTTGFDDSDLHDPAGSVLVLVDESYSPFVAAAAIVIESSEARRLNADVEALYTTWRRTFYLDGLPSFEEFRRRGFHASSDPREVRSAFVDFLADNLAFKTFIVYSDGSSMPELSEKQRLMMVLDRLLRDVLRTYHGRPKVTVLFESAEDLNKYFRRVATRAATATRRHGPEVQVMFGMKREPSLLALPDYVLHVFNQWRTRQGDEPAVLDPLNFESRFFRSIEGSLSVARSIDGSRVIRRGFGIQR</sequence>
<keyword evidence="2" id="KW-1185">Reference proteome</keyword>
<dbReference type="OrthoDB" id="4136585at2"/>
<dbReference type="EMBL" id="SDPU01000011">
    <property type="protein sequence ID" value="RYU14345.1"/>
    <property type="molecule type" value="Genomic_DNA"/>
</dbReference>